<dbReference type="Gene3D" id="3.90.1480.10">
    <property type="entry name" value="Alpha-2,3-sialyltransferase"/>
    <property type="match status" value="1"/>
</dbReference>
<evidence type="ECO:0000313" key="2">
    <source>
        <dbReference type="Proteomes" id="UP000198510"/>
    </source>
</evidence>
<accession>A0A1G8ZKN2</accession>
<name>A0A1G8ZKN2_9BACT</name>
<reference evidence="1 2" key="1">
    <citation type="submission" date="2016-10" db="EMBL/GenBank/DDBJ databases">
        <authorList>
            <person name="de Groot N.N."/>
        </authorList>
    </citation>
    <scope>NUCLEOTIDE SEQUENCE [LARGE SCALE GENOMIC DNA]</scope>
    <source>
        <strain evidence="1 2">DSM 25186</strain>
    </source>
</reference>
<protein>
    <recommendedName>
        <fullName evidence="3">DUF115 domain-containing protein</fullName>
    </recommendedName>
</protein>
<organism evidence="1 2">
    <name type="scientific">Catalinimonas alkaloidigena</name>
    <dbReference type="NCBI Taxonomy" id="1075417"/>
    <lineage>
        <taxon>Bacteria</taxon>
        <taxon>Pseudomonadati</taxon>
        <taxon>Bacteroidota</taxon>
        <taxon>Cytophagia</taxon>
        <taxon>Cytophagales</taxon>
        <taxon>Catalimonadaceae</taxon>
        <taxon>Catalinimonas</taxon>
    </lineage>
</organism>
<gene>
    <name evidence="1" type="ORF">SAMN05421823_10217</name>
</gene>
<evidence type="ECO:0008006" key="3">
    <source>
        <dbReference type="Google" id="ProtNLM"/>
    </source>
</evidence>
<dbReference type="Proteomes" id="UP000198510">
    <property type="component" value="Unassembled WGS sequence"/>
</dbReference>
<evidence type="ECO:0000313" key="1">
    <source>
        <dbReference type="EMBL" id="SDK15617.1"/>
    </source>
</evidence>
<dbReference type="AlphaFoldDB" id="A0A1G8ZKN2"/>
<dbReference type="OrthoDB" id="5328262at2"/>
<sequence length="316" mass="36566">MERLYQSAERWLQTLISILKILVQSSWRFRRLPLANADKCFLVMNGPSLNKILNDAPSRDFLKRQTLWCANHFAASALYGEFRPAHYIFMDPLFWEYSEEDFFRLEELGVEASHPEVKKAFQRCGETLRAIREQTDWPLVLYVPYRAKNAPYFQRIAGTNPNVSVAYYNTTKLEGIEVVCRSLFRQGLGSPSLANVLAAAIFNGINAGFRTLYLLGADHNWVQNVHVGDDNLLYLRDEHYYDDRAKQTARPVAAVVGGKIVYTGMLSIFESHYRLFRTYQRLQAYAEWQGCKIYNLSDPSLIDTFPRQSFREVMNA</sequence>
<proteinExistence type="predicted"/>
<keyword evidence="2" id="KW-1185">Reference proteome</keyword>
<dbReference type="STRING" id="1075417.SAMN05421823_10217"/>
<dbReference type="RefSeq" id="WP_089679213.1">
    <property type="nucleotide sequence ID" value="NZ_FNFO01000002.1"/>
</dbReference>
<dbReference type="EMBL" id="FNFO01000002">
    <property type="protein sequence ID" value="SDK15617.1"/>
    <property type="molecule type" value="Genomic_DNA"/>
</dbReference>